<keyword evidence="3" id="KW-1185">Reference proteome</keyword>
<dbReference type="InterPro" id="IPR005302">
    <property type="entry name" value="MoCF_Sase_C"/>
</dbReference>
<evidence type="ECO:0000313" key="2">
    <source>
        <dbReference type="EMBL" id="MCP1167065.1"/>
    </source>
</evidence>
<dbReference type="PANTHER" id="PTHR36930">
    <property type="entry name" value="METAL-SULFUR CLUSTER BIOSYNTHESIS PROTEINS YUAD-RELATED"/>
    <property type="match status" value="1"/>
</dbReference>
<accession>A0A9X2FNW9</accession>
<gene>
    <name evidence="2" type="ORF">NHG85_00745</name>
</gene>
<dbReference type="SUPFAM" id="SSF50800">
    <property type="entry name" value="PK beta-barrel domain-like"/>
    <property type="match status" value="1"/>
</dbReference>
<organism evidence="2 3">
    <name type="scientific">Limimaricola litoreus</name>
    <dbReference type="NCBI Taxonomy" id="2955316"/>
    <lineage>
        <taxon>Bacteria</taxon>
        <taxon>Pseudomonadati</taxon>
        <taxon>Pseudomonadota</taxon>
        <taxon>Alphaproteobacteria</taxon>
        <taxon>Rhodobacterales</taxon>
        <taxon>Paracoccaceae</taxon>
        <taxon>Limimaricola</taxon>
    </lineage>
</organism>
<dbReference type="PROSITE" id="PS51340">
    <property type="entry name" value="MOSC"/>
    <property type="match status" value="1"/>
</dbReference>
<dbReference type="AlphaFoldDB" id="A0A9X2FNW9"/>
<proteinExistence type="predicted"/>
<dbReference type="Gene3D" id="2.40.33.20">
    <property type="entry name" value="PK beta-barrel domain-like"/>
    <property type="match status" value="1"/>
</dbReference>
<dbReference type="Pfam" id="PF03473">
    <property type="entry name" value="MOSC"/>
    <property type="match status" value="1"/>
</dbReference>
<comment type="caution">
    <text evidence="2">The sequence shown here is derived from an EMBL/GenBank/DDBJ whole genome shotgun (WGS) entry which is preliminary data.</text>
</comment>
<dbReference type="EMBL" id="JAMYXC010000014">
    <property type="protein sequence ID" value="MCP1167065.1"/>
    <property type="molecule type" value="Genomic_DNA"/>
</dbReference>
<feature type="domain" description="MOSC" evidence="1">
    <location>
        <begin position="29"/>
        <end position="184"/>
    </location>
</feature>
<evidence type="ECO:0000259" key="1">
    <source>
        <dbReference type="PROSITE" id="PS51340"/>
    </source>
</evidence>
<dbReference type="InterPro" id="IPR052716">
    <property type="entry name" value="MOSC_domain"/>
</dbReference>
<dbReference type="GO" id="GO:0030151">
    <property type="term" value="F:molybdenum ion binding"/>
    <property type="evidence" value="ECO:0007669"/>
    <property type="project" value="InterPro"/>
</dbReference>
<name>A0A9X2FNW9_9RHOB</name>
<dbReference type="InterPro" id="IPR011037">
    <property type="entry name" value="Pyrv_Knase-like_insert_dom_sf"/>
</dbReference>
<reference evidence="2" key="1">
    <citation type="submission" date="2022-06" db="EMBL/GenBank/DDBJ databases">
        <title>Limimaricola sediminis sp. nov., isolated from an intertidal sediment.</title>
        <authorList>
            <person name="Shao X."/>
        </authorList>
    </citation>
    <scope>NUCLEOTIDE SEQUENCE</scope>
    <source>
        <strain evidence="2">ASW11-118</strain>
    </source>
</reference>
<dbReference type="GO" id="GO:0003824">
    <property type="term" value="F:catalytic activity"/>
    <property type="evidence" value="ECO:0007669"/>
    <property type="project" value="InterPro"/>
</dbReference>
<dbReference type="RefSeq" id="WP_253328851.1">
    <property type="nucleotide sequence ID" value="NZ_JAMYXC010000014.1"/>
</dbReference>
<protein>
    <submittedName>
        <fullName evidence="2">MOSC domain-containing protein</fullName>
    </submittedName>
</protein>
<dbReference type="Proteomes" id="UP001139477">
    <property type="component" value="Unassembled WGS sequence"/>
</dbReference>
<sequence length="199" mass="21439">MPALVPTEFTGRVTWLGRVPHRNAKPIETQALTEMTLGFGGLEGEVHAGRTRPSCERVTAQHPKGTEIANTRQLSLVGAEELARIAATLGLETIDPAWLGASVVIAGLPDFSHLPPSARLQGPDGCTLVVDMQNRPCQFPAMTIEAARPGHGKAFKIAAKGLRGIMAWVERPGILRRGDALRLHLPDQRAWRPQAGKDA</sequence>
<dbReference type="GO" id="GO:0030170">
    <property type="term" value="F:pyridoxal phosphate binding"/>
    <property type="evidence" value="ECO:0007669"/>
    <property type="project" value="InterPro"/>
</dbReference>
<dbReference type="PANTHER" id="PTHR36930:SF1">
    <property type="entry name" value="MOSC DOMAIN-CONTAINING PROTEIN"/>
    <property type="match status" value="1"/>
</dbReference>
<evidence type="ECO:0000313" key="3">
    <source>
        <dbReference type="Proteomes" id="UP001139477"/>
    </source>
</evidence>